<evidence type="ECO:0000256" key="5">
    <source>
        <dbReference type="ARBA" id="ARBA00012756"/>
    </source>
</evidence>
<dbReference type="EMBL" id="JAUMIT010000006">
    <property type="protein sequence ID" value="MDO3695647.1"/>
    <property type="molecule type" value="Genomic_DNA"/>
</dbReference>
<evidence type="ECO:0000256" key="10">
    <source>
        <dbReference type="RuleBase" id="RU361154"/>
    </source>
</evidence>
<evidence type="ECO:0000256" key="8">
    <source>
        <dbReference type="ARBA" id="ARBA00023295"/>
    </source>
</evidence>
<dbReference type="SUPFAM" id="SSF74650">
    <property type="entry name" value="Galactose mutarotase-like"/>
    <property type="match status" value="1"/>
</dbReference>
<dbReference type="Gene3D" id="2.70.98.10">
    <property type="match status" value="1"/>
</dbReference>
<dbReference type="InterPro" id="IPR017853">
    <property type="entry name" value="GH"/>
</dbReference>
<keyword evidence="13" id="KW-1185">Reference proteome</keyword>
<dbReference type="PANTHER" id="PTHR46323">
    <property type="entry name" value="BETA-GALACTOSIDASE"/>
    <property type="match status" value="1"/>
</dbReference>
<keyword evidence="7" id="KW-0106">Calcium</keyword>
<protein>
    <recommendedName>
        <fullName evidence="5 10">Beta-galactosidase</fullName>
        <ecNumber evidence="5 10">3.2.1.23</ecNumber>
    </recommendedName>
    <alternativeName>
        <fullName evidence="9 10">Lactase</fullName>
    </alternativeName>
</protein>
<dbReference type="PRINTS" id="PR00132">
    <property type="entry name" value="GLHYDRLASE2"/>
</dbReference>
<dbReference type="InterPro" id="IPR013783">
    <property type="entry name" value="Ig-like_fold"/>
</dbReference>
<dbReference type="Gene3D" id="2.60.120.260">
    <property type="entry name" value="Galactose-binding domain-like"/>
    <property type="match status" value="1"/>
</dbReference>
<dbReference type="EC" id="3.2.1.23" evidence="5 10"/>
<dbReference type="InterPro" id="IPR006102">
    <property type="entry name" value="Ig-like_GH2"/>
</dbReference>
<sequence>MTKKQIQLILLFFTPLLVWGQHHVWEDPLINQMNRLPSHATFYSYDSKELAKENVRESSSNYKSLNGDWQFYWVATPEESSENFQESNYDASSWKTIDVPSNWEMRGYGKAIYTNTTYPFYSNDPYINHSDNPVGHYIKNFEVKESWKNKDIILHFGGVSSAFYVWVNGHFVGYSEDTRLPSEFDITKYAKTGTNKIAVKVYRWSDGSYLEDQDTWRLSGIEREVYLQAVPKVRMTDVAIRTKLDKEYKDATLQIRPKFTVNIEDKFIEKFGYYSKTPLRTVVDDWTLTAELLDVEGHLVEKAKTLKLGTFLGESHPARDQVYFGIMEMDIKNPKKWSADEPYLYTVLFSIKDEKGNLIEATSQKVGFRDLKIDEEGRFLVNGTAVKLIGVNRHDHHMVNGKTVSRADMEADVQLIKKFNFNAVRTSHYPNDPYFYDLCDAYGIYVMDEANLETHGVGGKLSQDPLWSQAFLERGIRMVERDKNHPSIIIWSLGNESGMGPNHAAMSGWIKAMDPTRYVHYEGAQGVSTDSRYKKNFWPSDRGNPTDPNWVDMLSRMYPQPQELDDLIYDTRFDKRPVLMCEYAHAMGNSLGNYQEYWDVIYKHDRALGGFIWDFIDQGLLQTADNGKEYFAYGGDFGDVPNDGSFCLNGIVAADRTPKPEIYEAKKVNQPVVISLVDLRKGVFTIRNRHHVSDLSKYNIVWELTENGKVIQKGTVANMSTKPNEIGTLNISYKGIKPKAGSEYFINIKGLLKENTLWEKKDYVVFEEQFDLHLKSNQEISLTHSNTDLTVEDVNNTILVKNKNVTLTVDKATGYISSYKSQALDFIKNPLSLSFWRPETENDKAYRGYMKKTDELDWKNAGARFKPESITVNDIDKTKVKIQVEGLIENPNTKVTLIYTVLGNGYVKVSYQADIAKNTPDVPKIGMEFDIANDYENVSYFGKGPQANYQDRNTGAFVGLYSANANAMSYEYAVPQEYGNHMDTRWFGLLNSKGKGLVIQGENPINFSVSPYSTNNIEEATHTYELKEREVLTVDLDLVQMGIGGDNTWSFKAEPHKEYKIKSGSYHYTFYMVPVSKRSKMNFYQPIKF</sequence>
<dbReference type="SUPFAM" id="SSF49303">
    <property type="entry name" value="beta-Galactosidase/glucuronidase domain"/>
    <property type="match status" value="2"/>
</dbReference>
<evidence type="ECO:0000256" key="1">
    <source>
        <dbReference type="ARBA" id="ARBA00001412"/>
    </source>
</evidence>
<dbReference type="Proteomes" id="UP001168642">
    <property type="component" value="Unassembled WGS sequence"/>
</dbReference>
<dbReference type="GO" id="GO:0016787">
    <property type="term" value="F:hydrolase activity"/>
    <property type="evidence" value="ECO:0007669"/>
    <property type="project" value="UniProtKB-KW"/>
</dbReference>
<dbReference type="InterPro" id="IPR006101">
    <property type="entry name" value="Glyco_hydro_2"/>
</dbReference>
<dbReference type="Gene3D" id="3.20.20.80">
    <property type="entry name" value="Glycosidases"/>
    <property type="match status" value="1"/>
</dbReference>
<dbReference type="InterPro" id="IPR006104">
    <property type="entry name" value="Glyco_hydro_2_N"/>
</dbReference>
<feature type="domain" description="Beta galactosidase small chain/" evidence="11">
    <location>
        <begin position="799"/>
        <end position="1073"/>
    </location>
</feature>
<dbReference type="InterPro" id="IPR006103">
    <property type="entry name" value="Glyco_hydro_2_cat"/>
</dbReference>
<dbReference type="InterPro" id="IPR014718">
    <property type="entry name" value="GH-type_carb-bd"/>
</dbReference>
<dbReference type="InterPro" id="IPR023230">
    <property type="entry name" value="Glyco_hydro_2_CS"/>
</dbReference>
<dbReference type="Pfam" id="PF02836">
    <property type="entry name" value="Glyco_hydro_2_C"/>
    <property type="match status" value="1"/>
</dbReference>
<evidence type="ECO:0000256" key="2">
    <source>
        <dbReference type="ARBA" id="ARBA00001913"/>
    </source>
</evidence>
<dbReference type="Pfam" id="PF02929">
    <property type="entry name" value="Bgal_small_N"/>
    <property type="match status" value="1"/>
</dbReference>
<dbReference type="Pfam" id="PF16353">
    <property type="entry name" value="LacZ_4"/>
    <property type="match status" value="1"/>
</dbReference>
<accession>A0ABT8VUI3</accession>
<evidence type="ECO:0000313" key="12">
    <source>
        <dbReference type="EMBL" id="MDO3695647.1"/>
    </source>
</evidence>
<dbReference type="SUPFAM" id="SSF49785">
    <property type="entry name" value="Galactose-binding domain-like"/>
    <property type="match status" value="1"/>
</dbReference>
<organism evidence="12 13">
    <name type="scientific">Wenyingzhuangia gilva</name>
    <dbReference type="NCBI Taxonomy" id="3057677"/>
    <lineage>
        <taxon>Bacteria</taxon>
        <taxon>Pseudomonadati</taxon>
        <taxon>Bacteroidota</taxon>
        <taxon>Flavobacteriia</taxon>
        <taxon>Flavobacteriales</taxon>
        <taxon>Flavobacteriaceae</taxon>
        <taxon>Wenyingzhuangia</taxon>
    </lineage>
</organism>
<evidence type="ECO:0000256" key="6">
    <source>
        <dbReference type="ARBA" id="ARBA00022801"/>
    </source>
</evidence>
<comment type="catalytic activity">
    <reaction evidence="1 10">
        <text>Hydrolysis of terminal non-reducing beta-D-galactose residues in beta-D-galactosides.</text>
        <dbReference type="EC" id="3.2.1.23"/>
    </reaction>
</comment>
<dbReference type="SMART" id="SM01038">
    <property type="entry name" value="Bgal_small_N"/>
    <property type="match status" value="1"/>
</dbReference>
<dbReference type="InterPro" id="IPR036156">
    <property type="entry name" value="Beta-gal/glucu_dom_sf"/>
</dbReference>
<dbReference type="RefSeq" id="WP_302884916.1">
    <property type="nucleotide sequence ID" value="NZ_JAUMIT010000006.1"/>
</dbReference>
<dbReference type="InterPro" id="IPR023232">
    <property type="entry name" value="Glyco_hydro_2_AS"/>
</dbReference>
<gene>
    <name evidence="12" type="ORF">QVZ41_12425</name>
</gene>
<keyword evidence="6 10" id="KW-0378">Hydrolase</keyword>
<dbReference type="PROSITE" id="PS00608">
    <property type="entry name" value="GLYCOSYL_HYDROL_F2_2"/>
    <property type="match status" value="1"/>
</dbReference>
<dbReference type="Pfam" id="PF02837">
    <property type="entry name" value="Glyco_hydro_2_N"/>
    <property type="match status" value="1"/>
</dbReference>
<dbReference type="InterPro" id="IPR004199">
    <property type="entry name" value="B-gal_small/dom_5"/>
</dbReference>
<dbReference type="InterPro" id="IPR032312">
    <property type="entry name" value="LacZ_4"/>
</dbReference>
<name>A0ABT8VUI3_9FLAO</name>
<keyword evidence="8 10" id="KW-0326">Glycosidase</keyword>
<dbReference type="Pfam" id="PF00703">
    <property type="entry name" value="Glyco_hydro_2"/>
    <property type="match status" value="1"/>
</dbReference>
<comment type="cofactor">
    <cofactor evidence="2">
        <name>Ca(2+)</name>
        <dbReference type="ChEBI" id="CHEBI:29108"/>
    </cofactor>
</comment>
<evidence type="ECO:0000256" key="9">
    <source>
        <dbReference type="ARBA" id="ARBA00032230"/>
    </source>
</evidence>
<evidence type="ECO:0000256" key="7">
    <source>
        <dbReference type="ARBA" id="ARBA00022837"/>
    </source>
</evidence>
<dbReference type="PROSITE" id="PS00719">
    <property type="entry name" value="GLYCOSYL_HYDROL_F2_1"/>
    <property type="match status" value="1"/>
</dbReference>
<proteinExistence type="inferred from homology"/>
<comment type="caution">
    <text evidence="12">The sequence shown here is derived from an EMBL/GenBank/DDBJ whole genome shotgun (WGS) entry which is preliminary data.</text>
</comment>
<comment type="subunit">
    <text evidence="4">Monomer.</text>
</comment>
<evidence type="ECO:0000313" key="13">
    <source>
        <dbReference type="Proteomes" id="UP001168642"/>
    </source>
</evidence>
<evidence type="ECO:0000256" key="3">
    <source>
        <dbReference type="ARBA" id="ARBA00007401"/>
    </source>
</evidence>
<dbReference type="InterPro" id="IPR050347">
    <property type="entry name" value="Bact_Beta-galactosidase"/>
</dbReference>
<evidence type="ECO:0000259" key="11">
    <source>
        <dbReference type="SMART" id="SM01038"/>
    </source>
</evidence>
<dbReference type="SUPFAM" id="SSF51445">
    <property type="entry name" value="(Trans)glycosidases"/>
    <property type="match status" value="1"/>
</dbReference>
<dbReference type="InterPro" id="IPR008979">
    <property type="entry name" value="Galactose-bd-like_sf"/>
</dbReference>
<dbReference type="InterPro" id="IPR011013">
    <property type="entry name" value="Gal_mutarotase_sf_dom"/>
</dbReference>
<evidence type="ECO:0000256" key="4">
    <source>
        <dbReference type="ARBA" id="ARBA00011245"/>
    </source>
</evidence>
<comment type="similarity">
    <text evidence="3 10">Belongs to the glycosyl hydrolase 2 family.</text>
</comment>
<reference evidence="12" key="1">
    <citation type="submission" date="2023-07" db="EMBL/GenBank/DDBJ databases">
        <title>Wenyingzhuangia sp. chi5 genome sequencing and assembly.</title>
        <authorList>
            <person name="Park S."/>
        </authorList>
    </citation>
    <scope>NUCLEOTIDE SEQUENCE</scope>
    <source>
        <strain evidence="12">Chi5</strain>
    </source>
</reference>
<dbReference type="Gene3D" id="2.60.40.10">
    <property type="entry name" value="Immunoglobulins"/>
    <property type="match status" value="2"/>
</dbReference>
<dbReference type="PANTHER" id="PTHR46323:SF2">
    <property type="entry name" value="BETA-GALACTOSIDASE"/>
    <property type="match status" value="1"/>
</dbReference>